<dbReference type="SMART" id="SM00855">
    <property type="entry name" value="PGAM"/>
    <property type="match status" value="1"/>
</dbReference>
<dbReference type="EMBL" id="QNTT01000050">
    <property type="protein sequence ID" value="RBA32327.1"/>
    <property type="molecule type" value="Genomic_DNA"/>
</dbReference>
<protein>
    <submittedName>
        <fullName evidence="2">Histidine phosphatase family protein</fullName>
    </submittedName>
</protein>
<dbReference type="InterPro" id="IPR013078">
    <property type="entry name" value="His_Pase_superF_clade-1"/>
</dbReference>
<evidence type="ECO:0000313" key="2">
    <source>
        <dbReference type="EMBL" id="RBA32327.1"/>
    </source>
</evidence>
<dbReference type="AlphaFoldDB" id="A0A365P814"/>
<dbReference type="CDD" id="cd07067">
    <property type="entry name" value="HP_PGM_like"/>
    <property type="match status" value="1"/>
</dbReference>
<evidence type="ECO:0000313" key="3">
    <source>
        <dbReference type="Proteomes" id="UP000252187"/>
    </source>
</evidence>
<dbReference type="SUPFAM" id="SSF53254">
    <property type="entry name" value="Phosphoglycerate mutase-like"/>
    <property type="match status" value="1"/>
</dbReference>
<organism evidence="2 3">
    <name type="scientific">Dietzia maris</name>
    <dbReference type="NCBI Taxonomy" id="37915"/>
    <lineage>
        <taxon>Bacteria</taxon>
        <taxon>Bacillati</taxon>
        <taxon>Actinomycetota</taxon>
        <taxon>Actinomycetes</taxon>
        <taxon>Mycobacteriales</taxon>
        <taxon>Dietziaceae</taxon>
        <taxon>Dietzia</taxon>
    </lineage>
</organism>
<dbReference type="GO" id="GO:0005737">
    <property type="term" value="C:cytoplasm"/>
    <property type="evidence" value="ECO:0007669"/>
    <property type="project" value="TreeGrafter"/>
</dbReference>
<dbReference type="PANTHER" id="PTHR48100:SF51">
    <property type="entry name" value="PHOSPHOGLYCERATE MUTASE"/>
    <property type="match status" value="1"/>
</dbReference>
<evidence type="ECO:0000256" key="1">
    <source>
        <dbReference type="SAM" id="MobiDB-lite"/>
    </source>
</evidence>
<dbReference type="GO" id="GO:0016791">
    <property type="term" value="F:phosphatase activity"/>
    <property type="evidence" value="ECO:0007669"/>
    <property type="project" value="TreeGrafter"/>
</dbReference>
<dbReference type="InterPro" id="IPR050275">
    <property type="entry name" value="PGM_Phosphatase"/>
</dbReference>
<reference evidence="2 3" key="1">
    <citation type="submission" date="2018-06" db="EMBL/GenBank/DDBJ databases">
        <title>Whole genome sequencing of four bacterial strains from South Shetland trench revealing bio-synthetic gene clusters.</title>
        <authorList>
            <person name="Abdel-Mageed W.M."/>
            <person name="Lehri B."/>
            <person name="Jarmusch S.A."/>
            <person name="Miranda K."/>
            <person name="Goodfellow M."/>
            <person name="Jaspars M."/>
            <person name="Karlyshev A.V."/>
        </authorList>
    </citation>
    <scope>NUCLEOTIDE SEQUENCE [LARGE SCALE GENOMIC DNA]</scope>
    <source>
        <strain evidence="2 3">SST1</strain>
    </source>
</reference>
<proteinExistence type="predicted"/>
<gene>
    <name evidence="2" type="ORF">DQ226_14595</name>
</gene>
<comment type="caution">
    <text evidence="2">The sequence shown here is derived from an EMBL/GenBank/DDBJ whole genome shotgun (WGS) entry which is preliminary data.</text>
</comment>
<name>A0A365P814_9ACTN</name>
<dbReference type="Pfam" id="PF00300">
    <property type="entry name" value="His_Phos_1"/>
    <property type="match status" value="1"/>
</dbReference>
<dbReference type="InterPro" id="IPR029033">
    <property type="entry name" value="His_PPase_superfam"/>
</dbReference>
<accession>A0A365P814</accession>
<dbReference type="PANTHER" id="PTHR48100">
    <property type="entry name" value="BROAD-SPECIFICITY PHOSPHATASE YOR283W-RELATED"/>
    <property type="match status" value="1"/>
</dbReference>
<sequence length="302" mass="31878">MSSSGRGLRGRLAVPSTGPTSLPIPLRGDHPDPAVAPPSLGGSGATATPAEPPLESQPEGSAAYGAEPGTIAAPGEPVSSSSTPRDTSARAGETQTIVHLVRHGEVHNPEGILYGRLPEFRLSELGRSQAETVGRVLGQGHDIVSIVASPLQRAQETAAPLAEALGLPVGIDADIIEADNRFEGRKVGGPGGALRDPQYWPILLNPMRPSWGEPYLQIAHRMIGAVYSTLDTARGHEAVLVSHQLPVYTTRRFLEGRRLWHDPRKRQCSLASITSLVFEGTTLRDIVYSEPAGASDPSQTGA</sequence>
<feature type="region of interest" description="Disordered" evidence="1">
    <location>
        <begin position="1"/>
        <end position="92"/>
    </location>
</feature>
<dbReference type="Gene3D" id="3.40.50.1240">
    <property type="entry name" value="Phosphoglycerate mutase-like"/>
    <property type="match status" value="1"/>
</dbReference>
<dbReference type="Proteomes" id="UP000252187">
    <property type="component" value="Unassembled WGS sequence"/>
</dbReference>